<organism evidence="2 3">
    <name type="scientific">Pseudoalteromonas prydzensis</name>
    <dbReference type="NCBI Taxonomy" id="182141"/>
    <lineage>
        <taxon>Bacteria</taxon>
        <taxon>Pseudomonadati</taxon>
        <taxon>Pseudomonadota</taxon>
        <taxon>Gammaproteobacteria</taxon>
        <taxon>Alteromonadales</taxon>
        <taxon>Pseudoalteromonadaceae</taxon>
        <taxon>Pseudoalteromonas</taxon>
    </lineage>
</organism>
<feature type="transmembrane region" description="Helical" evidence="1">
    <location>
        <begin position="195"/>
        <end position="218"/>
    </location>
</feature>
<comment type="caution">
    <text evidence="2">The sequence shown here is derived from an EMBL/GenBank/DDBJ whole genome shotgun (WGS) entry which is preliminary data.</text>
</comment>
<dbReference type="Proteomes" id="UP000707245">
    <property type="component" value="Unassembled WGS sequence"/>
</dbReference>
<sequence length="296" mass="31991">MAFMIGALAKRSGLCMVKGVSALMAGRPALLSAILVCGLTFWFLIPFSINPRNTFALPQYGASLLFFIGGLLFGLGAGFNQGCSVSTLTRLAQRDIRMLATVFGWAVGWLIFSNVSLDLSISYRVTNYSPCAISPLIFTLCVITFITFVIHPQRRIFLTILLFGAISTLLTQMSPEWSPSHYLQALTYTISNPKLSSWPTLSEHLIIVLLLTGMSFGNKHSFIAITTKQFIYHCSAGILMGIGASLALGGNDAQVLFAMPALSSGGVLACLGMIGGIMLALKLMALHQQRQRQVAK</sequence>
<dbReference type="Pfam" id="PF04143">
    <property type="entry name" value="Sulf_transp"/>
    <property type="match status" value="2"/>
</dbReference>
<dbReference type="EMBL" id="RRZA01000108">
    <property type="protein sequence ID" value="MBE0459756.1"/>
    <property type="molecule type" value="Genomic_DNA"/>
</dbReference>
<proteinExistence type="predicted"/>
<evidence type="ECO:0000256" key="1">
    <source>
        <dbReference type="SAM" id="Phobius"/>
    </source>
</evidence>
<feature type="transmembrane region" description="Helical" evidence="1">
    <location>
        <begin position="57"/>
        <end position="75"/>
    </location>
</feature>
<dbReference type="InterPro" id="IPR007272">
    <property type="entry name" value="Sulf_transp_TsuA/YedE"/>
</dbReference>
<dbReference type="RefSeq" id="WP_192543093.1">
    <property type="nucleotide sequence ID" value="NZ_JBQELX010000059.1"/>
</dbReference>
<keyword evidence="1" id="KW-0472">Membrane</keyword>
<keyword evidence="1" id="KW-0812">Transmembrane</keyword>
<accession>A0ABR9FSF6</accession>
<feature type="transmembrane region" description="Helical" evidence="1">
    <location>
        <begin position="96"/>
        <end position="112"/>
    </location>
</feature>
<keyword evidence="1" id="KW-1133">Transmembrane helix</keyword>
<feature type="transmembrane region" description="Helical" evidence="1">
    <location>
        <begin position="132"/>
        <end position="150"/>
    </location>
</feature>
<name>A0ABR9FSF6_9GAMM</name>
<evidence type="ECO:0000313" key="3">
    <source>
        <dbReference type="Proteomes" id="UP000707245"/>
    </source>
</evidence>
<keyword evidence="3" id="KW-1185">Reference proteome</keyword>
<feature type="transmembrane region" description="Helical" evidence="1">
    <location>
        <begin position="157"/>
        <end position="175"/>
    </location>
</feature>
<feature type="transmembrane region" description="Helical" evidence="1">
    <location>
        <begin position="255"/>
        <end position="281"/>
    </location>
</feature>
<reference evidence="2 3" key="1">
    <citation type="submission" date="2020-07" db="EMBL/GenBank/DDBJ databases">
        <title>Halophilic bacteria isolated from french cheeses.</title>
        <authorList>
            <person name="Kothe C.I."/>
            <person name="Farah-Kraiem B."/>
            <person name="Renault P."/>
            <person name="Dridi B."/>
        </authorList>
    </citation>
    <scope>NUCLEOTIDE SEQUENCE [LARGE SCALE GENOMIC DNA]</scope>
    <source>
        <strain evidence="2 3">FME14</strain>
    </source>
</reference>
<feature type="transmembrane region" description="Helical" evidence="1">
    <location>
        <begin position="230"/>
        <end position="249"/>
    </location>
</feature>
<protein>
    <submittedName>
        <fullName evidence="2">YeeE/YedE family protein</fullName>
    </submittedName>
</protein>
<feature type="transmembrane region" description="Helical" evidence="1">
    <location>
        <begin position="20"/>
        <end position="45"/>
    </location>
</feature>
<gene>
    <name evidence="2" type="ORF">EI167_20455</name>
</gene>
<evidence type="ECO:0000313" key="2">
    <source>
        <dbReference type="EMBL" id="MBE0459756.1"/>
    </source>
</evidence>